<accession>A0A9X2KMU3</accession>
<evidence type="ECO:0000313" key="2">
    <source>
        <dbReference type="EMBL" id="MCP3731831.1"/>
    </source>
</evidence>
<dbReference type="Proteomes" id="UP001139451">
    <property type="component" value="Unassembled WGS sequence"/>
</dbReference>
<proteinExistence type="predicted"/>
<keyword evidence="1" id="KW-0812">Transmembrane</keyword>
<evidence type="ECO:0000256" key="1">
    <source>
        <dbReference type="SAM" id="Phobius"/>
    </source>
</evidence>
<dbReference type="AlphaFoldDB" id="A0A9X2KMU3"/>
<keyword evidence="1" id="KW-1133">Transmembrane helix</keyword>
<dbReference type="RefSeq" id="WP_254294761.1">
    <property type="nucleotide sequence ID" value="NZ_JAMLDX010000013.1"/>
</dbReference>
<evidence type="ECO:0000313" key="3">
    <source>
        <dbReference type="Proteomes" id="UP001139451"/>
    </source>
</evidence>
<keyword evidence="1" id="KW-0472">Membrane</keyword>
<keyword evidence="3" id="KW-1185">Reference proteome</keyword>
<dbReference type="EMBL" id="JAMLDX010000013">
    <property type="protein sequence ID" value="MCP3731831.1"/>
    <property type="molecule type" value="Genomic_DNA"/>
</dbReference>
<reference evidence="2" key="1">
    <citation type="submission" date="2022-05" db="EMBL/GenBank/DDBJ databases">
        <title>Sphingomonas sp. strain MG17 Genome sequencing and assembly.</title>
        <authorList>
            <person name="Kim I."/>
        </authorList>
    </citation>
    <scope>NUCLEOTIDE SEQUENCE</scope>
    <source>
        <strain evidence="2">MG17</strain>
    </source>
</reference>
<protein>
    <submittedName>
        <fullName evidence="2">Uncharacterized protein</fullName>
    </submittedName>
</protein>
<name>A0A9X2KMU3_9SPHN</name>
<sequence>MLPALIAASMLPLDRSADRITAILVLCGALLALLDGTAAITVCGLFIMILLLAGALSARRSAPMAANDNIGPHLQASSPWLGLDLRHVTFAGESSGEVGNSSCSTKARVATIVH</sequence>
<feature type="transmembrane region" description="Helical" evidence="1">
    <location>
        <begin position="20"/>
        <end position="53"/>
    </location>
</feature>
<gene>
    <name evidence="2" type="ORF">M9978_15505</name>
</gene>
<organism evidence="2 3">
    <name type="scientific">Sphingomonas tagetis</name>
    <dbReference type="NCBI Taxonomy" id="2949092"/>
    <lineage>
        <taxon>Bacteria</taxon>
        <taxon>Pseudomonadati</taxon>
        <taxon>Pseudomonadota</taxon>
        <taxon>Alphaproteobacteria</taxon>
        <taxon>Sphingomonadales</taxon>
        <taxon>Sphingomonadaceae</taxon>
        <taxon>Sphingomonas</taxon>
    </lineage>
</organism>
<comment type="caution">
    <text evidence="2">The sequence shown here is derived from an EMBL/GenBank/DDBJ whole genome shotgun (WGS) entry which is preliminary data.</text>
</comment>